<evidence type="ECO:0008006" key="3">
    <source>
        <dbReference type="Google" id="ProtNLM"/>
    </source>
</evidence>
<evidence type="ECO:0000313" key="1">
    <source>
        <dbReference type="EMBL" id="KAJ6422465.1"/>
    </source>
</evidence>
<evidence type="ECO:0000313" key="2">
    <source>
        <dbReference type="Proteomes" id="UP001162972"/>
    </source>
</evidence>
<dbReference type="Proteomes" id="UP001162972">
    <property type="component" value="Chromosome 19"/>
</dbReference>
<dbReference type="PANTHER" id="PTHR33710:SF79">
    <property type="entry name" value="OS06G0205337 PROTEIN"/>
    <property type="match status" value="1"/>
</dbReference>
<reference evidence="1 2" key="1">
    <citation type="journal article" date="2023" name="Int. J. Mol. Sci.">
        <title>De Novo Assembly and Annotation of 11 Diverse Shrub Willow (Salix) Genomes Reveals Novel Gene Organization in Sex-Linked Regions.</title>
        <authorList>
            <person name="Hyden B."/>
            <person name="Feng K."/>
            <person name="Yates T.B."/>
            <person name="Jawdy S."/>
            <person name="Cereghino C."/>
            <person name="Smart L.B."/>
            <person name="Muchero W."/>
        </authorList>
    </citation>
    <scope>NUCLEOTIDE SEQUENCE [LARGE SCALE GENOMIC DNA]</scope>
    <source>
        <tissue evidence="1">Shoot tip</tissue>
    </source>
</reference>
<dbReference type="PANTHER" id="PTHR33710">
    <property type="entry name" value="BNAC02G09200D PROTEIN"/>
    <property type="match status" value="1"/>
</dbReference>
<organism evidence="1 2">
    <name type="scientific">Salix udensis</name>
    <dbReference type="NCBI Taxonomy" id="889485"/>
    <lineage>
        <taxon>Eukaryota</taxon>
        <taxon>Viridiplantae</taxon>
        <taxon>Streptophyta</taxon>
        <taxon>Embryophyta</taxon>
        <taxon>Tracheophyta</taxon>
        <taxon>Spermatophyta</taxon>
        <taxon>Magnoliopsida</taxon>
        <taxon>eudicotyledons</taxon>
        <taxon>Gunneridae</taxon>
        <taxon>Pentapetalae</taxon>
        <taxon>rosids</taxon>
        <taxon>fabids</taxon>
        <taxon>Malpighiales</taxon>
        <taxon>Salicaceae</taxon>
        <taxon>Saliceae</taxon>
        <taxon>Salix</taxon>
    </lineage>
</organism>
<sequence length="416" mass="47910">MVMTIGSWNIRGLNSPHKQNLIQQWVSKNSLDIIGILVPHILPSNMDAVVAGMGISNWNFLSNIQHHHLCRILVGWNSKKVTVTVVHTATQWISCDVKSLEDGSIFRVTFVYGLNTPAERATIWRYLITEKTHNTFVPWGIMGDFNAIMSSRDRQGGDSNWYNHMEDYPNYVSQAELIHLPTTGMHFTWHNGRKGDDTILKKLDWAWGNQQLLTQWPLAIASFQTRLSSDHSPIVLSLSPAPPCRKPRFKFLNLWTEKEGYEAAVTAAWNGEAYGNPISKLTTKLRSLKGFLNQLHRSHTHHISARVSRAKYDWEEAQLVLDKHPNDREASAREREACYRYNTLSADEEAFFRQRSRVQWLRLGDKNTTFFHRSLLHRRARNQIHSLRNESGEEIRDPVEMGELAVDYFRAGKIGQ</sequence>
<keyword evidence="2" id="KW-1185">Reference proteome</keyword>
<name>A0AAD6KFC5_9ROSI</name>
<dbReference type="InterPro" id="IPR036691">
    <property type="entry name" value="Endo/exonu/phosph_ase_sf"/>
</dbReference>
<dbReference type="Gene3D" id="3.60.10.10">
    <property type="entry name" value="Endonuclease/exonuclease/phosphatase"/>
    <property type="match status" value="1"/>
</dbReference>
<gene>
    <name evidence="1" type="ORF">OIU84_027430</name>
</gene>
<dbReference type="SUPFAM" id="SSF56219">
    <property type="entry name" value="DNase I-like"/>
    <property type="match status" value="1"/>
</dbReference>
<proteinExistence type="predicted"/>
<protein>
    <recommendedName>
        <fullName evidence="3">Endonuclease/exonuclease/phosphatase domain-containing protein</fullName>
    </recommendedName>
</protein>
<dbReference type="AlphaFoldDB" id="A0AAD6KFC5"/>
<dbReference type="EMBL" id="JAPFFJ010000007">
    <property type="protein sequence ID" value="KAJ6422465.1"/>
    <property type="molecule type" value="Genomic_DNA"/>
</dbReference>
<comment type="caution">
    <text evidence="1">The sequence shown here is derived from an EMBL/GenBank/DDBJ whole genome shotgun (WGS) entry which is preliminary data.</text>
</comment>
<accession>A0AAD6KFC5</accession>